<dbReference type="HOGENOM" id="CLU_2110204_0_0_1"/>
<dbReference type="EMBL" id="KI275142">
    <property type="protein sequence ID" value="ESA22974.1"/>
    <property type="molecule type" value="Genomic_DNA"/>
</dbReference>
<evidence type="ECO:0000313" key="2">
    <source>
        <dbReference type="EMBL" id="ESA22974.1"/>
    </source>
</evidence>
<dbReference type="AlphaFoldDB" id="U9URD1"/>
<proteinExistence type="predicted"/>
<protein>
    <submittedName>
        <fullName evidence="2">Uncharacterized protein</fullName>
    </submittedName>
</protein>
<feature type="compositionally biased region" description="Acidic residues" evidence="1">
    <location>
        <begin position="7"/>
        <end position="16"/>
    </location>
</feature>
<feature type="region of interest" description="Disordered" evidence="1">
    <location>
        <begin position="1"/>
        <end position="20"/>
    </location>
</feature>
<name>U9URD1_RHIID</name>
<organism evidence="2">
    <name type="scientific">Rhizophagus irregularis (strain DAOM 181602 / DAOM 197198 / MUCL 43194)</name>
    <name type="common">Arbuscular mycorrhizal fungus</name>
    <name type="synonym">Glomus intraradices</name>
    <dbReference type="NCBI Taxonomy" id="747089"/>
    <lineage>
        <taxon>Eukaryota</taxon>
        <taxon>Fungi</taxon>
        <taxon>Fungi incertae sedis</taxon>
        <taxon>Mucoromycota</taxon>
        <taxon>Glomeromycotina</taxon>
        <taxon>Glomeromycetes</taxon>
        <taxon>Glomerales</taxon>
        <taxon>Glomeraceae</taxon>
        <taxon>Rhizophagus</taxon>
    </lineage>
</organism>
<sequence length="115" mass="13374">MHRYDDETASDDDSEDNPMVKSYQKNLDCIFQERRILNVPYVTSALPFVPKQFISKFFLGFFFALDRCQLLLGFGSVTSFWNWISAWAIKGTPSWTWISAWAIKVTPSRIWIPGL</sequence>
<accession>U9URD1</accession>
<reference evidence="2" key="1">
    <citation type="submission" date="2013-07" db="EMBL/GenBank/DDBJ databases">
        <title>The genome of an arbuscular mycorrhizal fungus provides insights into the evolution of the oldest plant symbiosis.</title>
        <authorList>
            <consortium name="DOE Joint Genome Institute"/>
            <person name="Tisserant E."/>
            <person name="Malbreil M."/>
            <person name="Kuo A."/>
            <person name="Kohler A."/>
            <person name="Symeonidi A."/>
            <person name="Balestrini R."/>
            <person name="Charron P."/>
            <person name="Duensing N."/>
            <person name="Frei-dit-Frey N."/>
            <person name="Gianinazzi-Pearson V."/>
            <person name="Gilbert B."/>
            <person name="Handa Y."/>
            <person name="Hijri M."/>
            <person name="Kaul R."/>
            <person name="Kawaguchi M."/>
            <person name="Krajinski F."/>
            <person name="Lammers P."/>
            <person name="Lapierre D."/>
            <person name="Masclaux F.G."/>
            <person name="Murat C."/>
            <person name="Morin E."/>
            <person name="Ndikumana S."/>
            <person name="Pagni M."/>
            <person name="Petitpierre D."/>
            <person name="Requena N."/>
            <person name="Rosikiewicz P."/>
            <person name="Riley R."/>
            <person name="Saito K."/>
            <person name="San Clemente H."/>
            <person name="Shapiro H."/>
            <person name="van Tuinen D."/>
            <person name="Becard G."/>
            <person name="Bonfante P."/>
            <person name="Paszkowski U."/>
            <person name="Shachar-Hill Y."/>
            <person name="Young J.P."/>
            <person name="Sanders I.R."/>
            <person name="Henrissat B."/>
            <person name="Rensing S.A."/>
            <person name="Grigoriev I.V."/>
            <person name="Corradi N."/>
            <person name="Roux C."/>
            <person name="Martin F."/>
        </authorList>
    </citation>
    <scope>NUCLEOTIDE SEQUENCE</scope>
    <source>
        <strain evidence="2">DAOM 197198</strain>
    </source>
</reference>
<evidence type="ECO:0000256" key="1">
    <source>
        <dbReference type="SAM" id="MobiDB-lite"/>
    </source>
</evidence>
<gene>
    <name evidence="2" type="ORF">GLOINDRAFT_15906</name>
</gene>